<organism evidence="1 2">
    <name type="scientific">Wenyingzhuangia gilva</name>
    <dbReference type="NCBI Taxonomy" id="3057677"/>
    <lineage>
        <taxon>Bacteria</taxon>
        <taxon>Pseudomonadati</taxon>
        <taxon>Bacteroidota</taxon>
        <taxon>Flavobacteriia</taxon>
        <taxon>Flavobacteriales</taxon>
        <taxon>Flavobacteriaceae</taxon>
        <taxon>Wenyingzhuangia</taxon>
    </lineage>
</organism>
<comment type="caution">
    <text evidence="1">The sequence shown here is derived from an EMBL/GenBank/DDBJ whole genome shotgun (WGS) entry which is preliminary data.</text>
</comment>
<dbReference type="Proteomes" id="UP001168642">
    <property type="component" value="Unassembled WGS sequence"/>
</dbReference>
<dbReference type="SUPFAM" id="SSF53756">
    <property type="entry name" value="UDP-Glycosyltransferase/glycogen phosphorylase"/>
    <property type="match status" value="1"/>
</dbReference>
<sequence>MKNILIISESIDIEDSSGSKVNVALIQNLKKIGYQIKVLHYTRKNIQLGNEIECIAIPEIKFSLNYILSRTQRVFQRITKLNVSKFLENIFGHSFTFFNDSRSITKAVNKNYCEEDLIITLSKGASFRPHHAMLRLPNLHSKWMAYVHDPYPFHFYPRPYNWVEAGYQYKEDFFRKVSEQAKYSAFPSLLLKEWMGSYFPNFLKTGVIIPHQNLEVEIKNSEINLPNYLDTNKFNLLHAGNLMKQRSPISLIEGFKLFLKKNKEAKENSKLLLLGHAAYYKNKLIKEINHNIYWSQGNVPFEEVDVVQKNVSVNIILESKSEISPFLPGKFPHCISANKPILLLGPYYSESKRLLGNDYPYITEADEVEKISIKIEELYYSWKQNSDLKLNRPDLENYIGIFYLKEIIETLA</sequence>
<dbReference type="EMBL" id="JAUMIT010000004">
    <property type="protein sequence ID" value="MDO3695123.1"/>
    <property type="molecule type" value="Genomic_DNA"/>
</dbReference>
<proteinExistence type="predicted"/>
<reference evidence="1" key="1">
    <citation type="submission" date="2023-07" db="EMBL/GenBank/DDBJ databases">
        <title>Wenyingzhuangia sp. chi5 genome sequencing and assembly.</title>
        <authorList>
            <person name="Park S."/>
        </authorList>
    </citation>
    <scope>NUCLEOTIDE SEQUENCE</scope>
    <source>
        <strain evidence="1">Chi5</strain>
    </source>
</reference>
<dbReference type="RefSeq" id="WP_302884381.1">
    <property type="nucleotide sequence ID" value="NZ_JAUMIT010000004.1"/>
</dbReference>
<accession>A0ABT8VT38</accession>
<gene>
    <name evidence="1" type="ORF">QVZ41_09735</name>
</gene>
<protein>
    <submittedName>
        <fullName evidence="1">UDP-glycosyltransferase</fullName>
    </submittedName>
</protein>
<name>A0ABT8VT38_9FLAO</name>
<keyword evidence="2" id="KW-1185">Reference proteome</keyword>
<evidence type="ECO:0000313" key="1">
    <source>
        <dbReference type="EMBL" id="MDO3695123.1"/>
    </source>
</evidence>
<evidence type="ECO:0000313" key="2">
    <source>
        <dbReference type="Proteomes" id="UP001168642"/>
    </source>
</evidence>